<gene>
    <name evidence="2" type="ORF">EYF80_024948</name>
</gene>
<organism evidence="2 3">
    <name type="scientific">Liparis tanakae</name>
    <name type="common">Tanaka's snailfish</name>
    <dbReference type="NCBI Taxonomy" id="230148"/>
    <lineage>
        <taxon>Eukaryota</taxon>
        <taxon>Metazoa</taxon>
        <taxon>Chordata</taxon>
        <taxon>Craniata</taxon>
        <taxon>Vertebrata</taxon>
        <taxon>Euteleostomi</taxon>
        <taxon>Actinopterygii</taxon>
        <taxon>Neopterygii</taxon>
        <taxon>Teleostei</taxon>
        <taxon>Neoteleostei</taxon>
        <taxon>Acanthomorphata</taxon>
        <taxon>Eupercaria</taxon>
        <taxon>Perciformes</taxon>
        <taxon>Cottioidei</taxon>
        <taxon>Cottales</taxon>
        <taxon>Liparidae</taxon>
        <taxon>Liparis</taxon>
    </lineage>
</organism>
<dbReference type="AlphaFoldDB" id="A0A4Z2HG59"/>
<evidence type="ECO:0000313" key="3">
    <source>
        <dbReference type="Proteomes" id="UP000314294"/>
    </source>
</evidence>
<protein>
    <submittedName>
        <fullName evidence="2">Uncharacterized protein</fullName>
    </submittedName>
</protein>
<feature type="region of interest" description="Disordered" evidence="1">
    <location>
        <begin position="1"/>
        <end position="20"/>
    </location>
</feature>
<sequence length="124" mass="13514">MKLSKAHLTSLHRDSPDHSAQSCCLLNPLPCGYADEGGKARLLQARQWDPLSPPVSGDIPPQREKGAPPRRPDLTSAGMRRAFSRIGAHAGMECDTQAGSRAPLLPRRTQWVYGNQELSQCGKT</sequence>
<feature type="compositionally biased region" description="Basic and acidic residues" evidence="1">
    <location>
        <begin position="61"/>
        <end position="73"/>
    </location>
</feature>
<reference evidence="2 3" key="1">
    <citation type="submission" date="2019-03" db="EMBL/GenBank/DDBJ databases">
        <title>First draft genome of Liparis tanakae, snailfish: a comprehensive survey of snailfish specific genes.</title>
        <authorList>
            <person name="Kim W."/>
            <person name="Song I."/>
            <person name="Jeong J.-H."/>
            <person name="Kim D."/>
            <person name="Kim S."/>
            <person name="Ryu S."/>
            <person name="Song J.Y."/>
            <person name="Lee S.K."/>
        </authorList>
    </citation>
    <scope>NUCLEOTIDE SEQUENCE [LARGE SCALE GENOMIC DNA]</scope>
    <source>
        <tissue evidence="2">Muscle</tissue>
    </source>
</reference>
<name>A0A4Z2HG59_9TELE</name>
<proteinExistence type="predicted"/>
<keyword evidence="3" id="KW-1185">Reference proteome</keyword>
<dbReference type="Proteomes" id="UP000314294">
    <property type="component" value="Unassembled WGS sequence"/>
</dbReference>
<evidence type="ECO:0000313" key="2">
    <source>
        <dbReference type="EMBL" id="TNN64857.1"/>
    </source>
</evidence>
<dbReference type="EMBL" id="SRLO01000245">
    <property type="protein sequence ID" value="TNN64857.1"/>
    <property type="molecule type" value="Genomic_DNA"/>
</dbReference>
<comment type="caution">
    <text evidence="2">The sequence shown here is derived from an EMBL/GenBank/DDBJ whole genome shotgun (WGS) entry which is preliminary data.</text>
</comment>
<accession>A0A4Z2HG59</accession>
<evidence type="ECO:0000256" key="1">
    <source>
        <dbReference type="SAM" id="MobiDB-lite"/>
    </source>
</evidence>
<feature type="region of interest" description="Disordered" evidence="1">
    <location>
        <begin position="45"/>
        <end position="79"/>
    </location>
</feature>